<dbReference type="Pfam" id="PF08268">
    <property type="entry name" value="FBA_3"/>
    <property type="match status" value="1"/>
</dbReference>
<dbReference type="SUPFAM" id="SSF81383">
    <property type="entry name" value="F-box domain"/>
    <property type="match status" value="1"/>
</dbReference>
<dbReference type="EMBL" id="JAGKQM010000013">
    <property type="protein sequence ID" value="KAH0894486.1"/>
    <property type="molecule type" value="Genomic_DNA"/>
</dbReference>
<evidence type="ECO:0000256" key="1">
    <source>
        <dbReference type="SAM" id="MobiDB-lite"/>
    </source>
</evidence>
<dbReference type="InterPro" id="IPR001810">
    <property type="entry name" value="F-box_dom"/>
</dbReference>
<dbReference type="CDD" id="cd22157">
    <property type="entry name" value="F-box_AtFBW1-like"/>
    <property type="match status" value="1"/>
</dbReference>
<reference evidence="3 4" key="1">
    <citation type="submission" date="2021-05" db="EMBL/GenBank/DDBJ databases">
        <title>Genome Assembly of Synthetic Allotetraploid Brassica napus Reveals Homoeologous Exchanges between Subgenomes.</title>
        <authorList>
            <person name="Davis J.T."/>
        </authorList>
    </citation>
    <scope>NUCLEOTIDE SEQUENCE [LARGE SCALE GENOMIC DNA]</scope>
    <source>
        <strain evidence="4">cv. Da-Ae</strain>
        <tissue evidence="3">Seedling</tissue>
    </source>
</reference>
<dbReference type="InterPro" id="IPR036047">
    <property type="entry name" value="F-box-like_dom_sf"/>
</dbReference>
<dbReference type="Pfam" id="PF00646">
    <property type="entry name" value="F-box"/>
    <property type="match status" value="1"/>
</dbReference>
<feature type="domain" description="F-box" evidence="2">
    <location>
        <begin position="44"/>
        <end position="84"/>
    </location>
</feature>
<accession>A0ABQ8AQX8</accession>
<dbReference type="Proteomes" id="UP000824890">
    <property type="component" value="Unassembled WGS sequence"/>
</dbReference>
<evidence type="ECO:0000313" key="4">
    <source>
        <dbReference type="Proteomes" id="UP000824890"/>
    </source>
</evidence>
<gene>
    <name evidence="3" type="ORF">HID58_056915</name>
</gene>
<dbReference type="InterPro" id="IPR013187">
    <property type="entry name" value="F-box-assoc_dom_typ3"/>
</dbReference>
<dbReference type="PANTHER" id="PTHR31111:SF125">
    <property type="entry name" value="F-BOX PROTEIN CPR30-LIKE"/>
    <property type="match status" value="1"/>
</dbReference>
<evidence type="ECO:0000259" key="2">
    <source>
        <dbReference type="SMART" id="SM00256"/>
    </source>
</evidence>
<name>A0ABQ8AQX8_BRANA</name>
<organism evidence="3 4">
    <name type="scientific">Brassica napus</name>
    <name type="common">Rape</name>
    <dbReference type="NCBI Taxonomy" id="3708"/>
    <lineage>
        <taxon>Eukaryota</taxon>
        <taxon>Viridiplantae</taxon>
        <taxon>Streptophyta</taxon>
        <taxon>Embryophyta</taxon>
        <taxon>Tracheophyta</taxon>
        <taxon>Spermatophyta</taxon>
        <taxon>Magnoliopsida</taxon>
        <taxon>eudicotyledons</taxon>
        <taxon>Gunneridae</taxon>
        <taxon>Pentapetalae</taxon>
        <taxon>rosids</taxon>
        <taxon>malvids</taxon>
        <taxon>Brassicales</taxon>
        <taxon>Brassicaceae</taxon>
        <taxon>Brassiceae</taxon>
        <taxon>Brassica</taxon>
    </lineage>
</organism>
<evidence type="ECO:0000313" key="3">
    <source>
        <dbReference type="EMBL" id="KAH0894486.1"/>
    </source>
</evidence>
<dbReference type="Gene3D" id="1.20.1280.50">
    <property type="match status" value="1"/>
</dbReference>
<feature type="region of interest" description="Disordered" evidence="1">
    <location>
        <begin position="162"/>
        <end position="199"/>
    </location>
</feature>
<feature type="non-terminal residue" evidence="3">
    <location>
        <position position="1"/>
    </location>
</feature>
<dbReference type="SMART" id="SM00256">
    <property type="entry name" value="FBOX"/>
    <property type="match status" value="1"/>
</dbReference>
<comment type="caution">
    <text evidence="3">The sequence shown here is derived from an EMBL/GenBank/DDBJ whole genome shotgun (WGS) entry which is preliminary data.</text>
</comment>
<keyword evidence="4" id="KW-1185">Reference proteome</keyword>
<protein>
    <recommendedName>
        <fullName evidence="2">F-box domain-containing protein</fullName>
    </recommendedName>
</protein>
<sequence>RSHLGFTKFAMESLDHQFPEGLILSTSRHETQSLNSVREYSKTIPDDLLIEIFSRVPATSIARFSCLSKYWASIFSRPDFTELFLTKSLTRPRLLFTFVTDGKLFFYTSPQPHNPDDNSSLVCELVLILGWGRKEAQQMPLIRLYILDRRLDGEVLYKAVEGGGRRGQRRQKSTQRREGSDTHPLREEAGHGRKWGVNGERWGREEKRESRLKFHLICNLAKGKFRALPKVPRYQKDTPRRIYLGYDPMGKQFKVLCMNMNMNFFTPITYWVLTLES</sequence>
<proteinExistence type="predicted"/>
<feature type="compositionally biased region" description="Basic and acidic residues" evidence="1">
    <location>
        <begin position="175"/>
        <end position="191"/>
    </location>
</feature>
<dbReference type="PANTHER" id="PTHR31111">
    <property type="entry name" value="BNAA05G37150D PROTEIN-RELATED"/>
    <property type="match status" value="1"/>
</dbReference>